<feature type="transmembrane region" description="Helical" evidence="1">
    <location>
        <begin position="27"/>
        <end position="47"/>
    </location>
</feature>
<gene>
    <name evidence="2" type="ORF">LPLAT_LOCUS13388</name>
</gene>
<protein>
    <submittedName>
        <fullName evidence="2">Uncharacterized protein</fullName>
    </submittedName>
</protein>
<reference evidence="2" key="1">
    <citation type="submission" date="2024-04" db="EMBL/GenBank/DDBJ databases">
        <authorList>
            <consortium name="Molecular Ecology Group"/>
        </authorList>
    </citation>
    <scope>NUCLEOTIDE SEQUENCE</scope>
</reference>
<keyword evidence="1" id="KW-0472">Membrane</keyword>
<evidence type="ECO:0000256" key="1">
    <source>
        <dbReference type="SAM" id="Phobius"/>
    </source>
</evidence>
<proteinExistence type="predicted"/>
<sequence>MTPWTITHWTVSTLNFRHWSASRYKRCFLVIPFSCVVIHSLYTWRIVCIKKFTIKKSNTSARDREDFTLIPITSGNRTFKTTT</sequence>
<keyword evidence="3" id="KW-1185">Reference proteome</keyword>
<organism evidence="2 3">
    <name type="scientific">Lasius platythorax</name>
    <dbReference type="NCBI Taxonomy" id="488582"/>
    <lineage>
        <taxon>Eukaryota</taxon>
        <taxon>Metazoa</taxon>
        <taxon>Ecdysozoa</taxon>
        <taxon>Arthropoda</taxon>
        <taxon>Hexapoda</taxon>
        <taxon>Insecta</taxon>
        <taxon>Pterygota</taxon>
        <taxon>Neoptera</taxon>
        <taxon>Endopterygota</taxon>
        <taxon>Hymenoptera</taxon>
        <taxon>Apocrita</taxon>
        <taxon>Aculeata</taxon>
        <taxon>Formicoidea</taxon>
        <taxon>Formicidae</taxon>
        <taxon>Formicinae</taxon>
        <taxon>Lasius</taxon>
        <taxon>Lasius</taxon>
    </lineage>
</organism>
<dbReference type="AlphaFoldDB" id="A0AAV2P5W5"/>
<keyword evidence="1" id="KW-0812">Transmembrane</keyword>
<accession>A0AAV2P5W5</accession>
<evidence type="ECO:0000313" key="2">
    <source>
        <dbReference type="EMBL" id="CAL1688299.1"/>
    </source>
</evidence>
<evidence type="ECO:0000313" key="3">
    <source>
        <dbReference type="Proteomes" id="UP001497644"/>
    </source>
</evidence>
<dbReference type="EMBL" id="OZ034831">
    <property type="protein sequence ID" value="CAL1688299.1"/>
    <property type="molecule type" value="Genomic_DNA"/>
</dbReference>
<dbReference type="Proteomes" id="UP001497644">
    <property type="component" value="Chromosome 8"/>
</dbReference>
<keyword evidence="1" id="KW-1133">Transmembrane helix</keyword>
<name>A0AAV2P5W5_9HYME</name>